<evidence type="ECO:0000256" key="1">
    <source>
        <dbReference type="ARBA" id="ARBA00010021"/>
    </source>
</evidence>
<dbReference type="SUPFAM" id="SSF50475">
    <property type="entry name" value="FMN-binding split barrel"/>
    <property type="match status" value="1"/>
</dbReference>
<dbReference type="InterPro" id="IPR049383">
    <property type="entry name" value="UbiD-like_N"/>
</dbReference>
<dbReference type="PANTHER" id="PTHR30108:SF21">
    <property type="entry name" value="4-HYDROXYBENZOATE DECARBOXYLASE"/>
    <property type="match status" value="1"/>
</dbReference>
<dbReference type="InterPro" id="IPR049381">
    <property type="entry name" value="UbiD-like_C"/>
</dbReference>
<organism evidence="5 6">
    <name type="scientific">Desulfomonile tiedjei (strain ATCC 49306 / DSM 6799 / DCB-1)</name>
    <dbReference type="NCBI Taxonomy" id="706587"/>
    <lineage>
        <taxon>Bacteria</taxon>
        <taxon>Pseudomonadati</taxon>
        <taxon>Thermodesulfobacteriota</taxon>
        <taxon>Desulfomonilia</taxon>
        <taxon>Desulfomonilales</taxon>
        <taxon>Desulfomonilaceae</taxon>
        <taxon>Desulfomonile</taxon>
    </lineage>
</organism>
<dbReference type="Pfam" id="PF20695">
    <property type="entry name" value="UbiD_N"/>
    <property type="match status" value="1"/>
</dbReference>
<dbReference type="EMBL" id="CP003360">
    <property type="protein sequence ID" value="AFM25903.1"/>
    <property type="molecule type" value="Genomic_DNA"/>
</dbReference>
<dbReference type="RefSeq" id="WP_014811038.1">
    <property type="nucleotide sequence ID" value="NC_018025.1"/>
</dbReference>
<feature type="domain" description="3-octaprenyl-4-hydroxybenzoate carboxy-lyase-like Rift-related" evidence="2">
    <location>
        <begin position="99"/>
        <end position="294"/>
    </location>
</feature>
<protein>
    <submittedName>
        <fullName evidence="5">UbiD family decarboxylase</fullName>
    </submittedName>
</protein>
<reference evidence="6" key="1">
    <citation type="submission" date="2012-06" db="EMBL/GenBank/DDBJ databases">
        <title>Complete sequence of chromosome of Desulfomonile tiedjei DSM 6799.</title>
        <authorList>
            <person name="Lucas S."/>
            <person name="Copeland A."/>
            <person name="Lapidus A."/>
            <person name="Glavina del Rio T."/>
            <person name="Dalin E."/>
            <person name="Tice H."/>
            <person name="Bruce D."/>
            <person name="Goodwin L."/>
            <person name="Pitluck S."/>
            <person name="Peters L."/>
            <person name="Ovchinnikova G."/>
            <person name="Zeytun A."/>
            <person name="Lu M."/>
            <person name="Kyrpides N."/>
            <person name="Mavromatis K."/>
            <person name="Ivanova N."/>
            <person name="Brettin T."/>
            <person name="Detter J.C."/>
            <person name="Han C."/>
            <person name="Larimer F."/>
            <person name="Land M."/>
            <person name="Hauser L."/>
            <person name="Markowitz V."/>
            <person name="Cheng J.-F."/>
            <person name="Hugenholtz P."/>
            <person name="Woyke T."/>
            <person name="Wu D."/>
            <person name="Spring S."/>
            <person name="Schroeder M."/>
            <person name="Brambilla E."/>
            <person name="Klenk H.-P."/>
            <person name="Eisen J.A."/>
        </authorList>
    </citation>
    <scope>NUCLEOTIDE SEQUENCE [LARGE SCALE GENOMIC DNA]</scope>
    <source>
        <strain evidence="6">ATCC 49306 / DSM 6799 / DCB-1</strain>
    </source>
</reference>
<dbReference type="InterPro" id="IPR048304">
    <property type="entry name" value="UbiD_Rift_dom"/>
</dbReference>
<evidence type="ECO:0000313" key="6">
    <source>
        <dbReference type="Proteomes" id="UP000006055"/>
    </source>
</evidence>
<feature type="domain" description="3-octaprenyl-4-hydroxybenzoate carboxy-lyase-like C-terminal" evidence="4">
    <location>
        <begin position="300"/>
        <end position="422"/>
    </location>
</feature>
<evidence type="ECO:0000259" key="2">
    <source>
        <dbReference type="Pfam" id="PF01977"/>
    </source>
</evidence>
<sequence>MYDLKSFLDRIKGNKEHLLEVGKEVDRKFEGCAVLRKLEIDRKQPAVLFHKVEGTDIPVVANMFADRERIALAFGTDGNNLNKILREREEKPLEPVMVDNAPVQEVVYTGDDVDLFKLPIWYHNEKDAGPYITSGMMVTVDPDTGIRNVGMYRHMLQGKAQLGIHLAETGHGRVNFDKYMNKNEPMPIAITIGHHPLVYMGALSFVPYGVDEYKITGGYMQEPLRLVKCKTVNMEVPADAEIVLEGMIYPGDTCEDAPFGEYTTVYGKLRVNPYIRITAITMRKKPIYLDVFSGHVDHQFLGGTPRLASIYRAVRQACPTVQDVYMPPSGCCRFTCFVRIKKRHEGEAKNVLAATFGADAFIKMAVVVDEDIDIFDYYSVLLAISTRWKPMGNVVIIPQAKTNALDPTVENEFLVTKIGIDATKPLVGFPETIEVPGAAELNLSQYLV</sequence>
<dbReference type="Pfam" id="PF20696">
    <property type="entry name" value="UbiD_C"/>
    <property type="match status" value="1"/>
</dbReference>
<dbReference type="GO" id="GO:0016831">
    <property type="term" value="F:carboxy-lyase activity"/>
    <property type="evidence" value="ECO:0007669"/>
    <property type="project" value="InterPro"/>
</dbReference>
<keyword evidence="6" id="KW-1185">Reference proteome</keyword>
<dbReference type="HOGENOM" id="CLU_023348_5_1_7"/>
<dbReference type="Proteomes" id="UP000006055">
    <property type="component" value="Chromosome"/>
</dbReference>
<dbReference type="Gene3D" id="3.40.1670.10">
    <property type="entry name" value="UbiD C-terminal domain-like"/>
    <property type="match status" value="1"/>
</dbReference>
<dbReference type="PANTHER" id="PTHR30108">
    <property type="entry name" value="3-OCTAPRENYL-4-HYDROXYBENZOATE CARBOXY-LYASE-RELATED"/>
    <property type="match status" value="1"/>
</dbReference>
<evidence type="ECO:0000259" key="4">
    <source>
        <dbReference type="Pfam" id="PF20696"/>
    </source>
</evidence>
<name>I4C8L2_DESTA</name>
<dbReference type="InterPro" id="IPR002830">
    <property type="entry name" value="UbiD"/>
</dbReference>
<evidence type="ECO:0000259" key="3">
    <source>
        <dbReference type="Pfam" id="PF20695"/>
    </source>
</evidence>
<dbReference type="GO" id="GO:0005737">
    <property type="term" value="C:cytoplasm"/>
    <property type="evidence" value="ECO:0007669"/>
    <property type="project" value="TreeGrafter"/>
</dbReference>
<gene>
    <name evidence="5" type="ordered locus">Desti_3244</name>
</gene>
<evidence type="ECO:0000313" key="5">
    <source>
        <dbReference type="EMBL" id="AFM25903.1"/>
    </source>
</evidence>
<dbReference type="STRING" id="706587.Desti_3244"/>
<dbReference type="Pfam" id="PF01977">
    <property type="entry name" value="UbiD"/>
    <property type="match status" value="1"/>
</dbReference>
<proteinExistence type="inferred from homology"/>
<dbReference type="SUPFAM" id="SSF143968">
    <property type="entry name" value="UbiD C-terminal domain-like"/>
    <property type="match status" value="1"/>
</dbReference>
<dbReference type="eggNOG" id="COG0043">
    <property type="taxonomic scope" value="Bacteria"/>
</dbReference>
<dbReference type="PATRIC" id="fig|706587.4.peg.3691"/>
<dbReference type="AlphaFoldDB" id="I4C8L2"/>
<dbReference type="NCBIfam" id="TIGR00148">
    <property type="entry name" value="UbiD family decarboxylase"/>
    <property type="match status" value="1"/>
</dbReference>
<accession>I4C8L2</accession>
<comment type="similarity">
    <text evidence="1">Belongs to the UbiD family.</text>
</comment>
<feature type="domain" description="3-octaprenyl-4-hydroxybenzoate carboxy-lyase-like N-terminal" evidence="3">
    <location>
        <begin position="15"/>
        <end position="85"/>
    </location>
</feature>
<dbReference type="KEGG" id="dti:Desti_3244"/>
<dbReference type="OrthoDB" id="9809841at2"/>